<accession>A0AAQ3X5K9</accession>
<dbReference type="AlphaFoldDB" id="A0AAQ3X5K9"/>
<keyword evidence="2" id="KW-1185">Reference proteome</keyword>
<dbReference type="EMBL" id="CP144751">
    <property type="protein sequence ID" value="WVZ85360.1"/>
    <property type="molecule type" value="Genomic_DNA"/>
</dbReference>
<protein>
    <submittedName>
        <fullName evidence="1">Uncharacterized protein</fullName>
    </submittedName>
</protein>
<proteinExistence type="predicted"/>
<organism evidence="1 2">
    <name type="scientific">Paspalum notatum var. saurae</name>
    <dbReference type="NCBI Taxonomy" id="547442"/>
    <lineage>
        <taxon>Eukaryota</taxon>
        <taxon>Viridiplantae</taxon>
        <taxon>Streptophyta</taxon>
        <taxon>Embryophyta</taxon>
        <taxon>Tracheophyta</taxon>
        <taxon>Spermatophyta</taxon>
        <taxon>Magnoliopsida</taxon>
        <taxon>Liliopsida</taxon>
        <taxon>Poales</taxon>
        <taxon>Poaceae</taxon>
        <taxon>PACMAD clade</taxon>
        <taxon>Panicoideae</taxon>
        <taxon>Andropogonodae</taxon>
        <taxon>Paspaleae</taxon>
        <taxon>Paspalinae</taxon>
        <taxon>Paspalum</taxon>
    </lineage>
</organism>
<evidence type="ECO:0000313" key="2">
    <source>
        <dbReference type="Proteomes" id="UP001341281"/>
    </source>
</evidence>
<name>A0AAQ3X5K9_PASNO</name>
<evidence type="ECO:0000313" key="1">
    <source>
        <dbReference type="EMBL" id="WVZ85360.1"/>
    </source>
</evidence>
<dbReference type="Proteomes" id="UP001341281">
    <property type="component" value="Chromosome 07"/>
</dbReference>
<gene>
    <name evidence="1" type="ORF">U9M48_032297</name>
</gene>
<reference evidence="1 2" key="1">
    <citation type="submission" date="2024-02" db="EMBL/GenBank/DDBJ databases">
        <title>High-quality chromosome-scale genome assembly of Pensacola bahiagrass (Paspalum notatum Flugge var. saurae).</title>
        <authorList>
            <person name="Vega J.M."/>
            <person name="Podio M."/>
            <person name="Orjuela J."/>
            <person name="Siena L.A."/>
            <person name="Pessino S.C."/>
            <person name="Combes M.C."/>
            <person name="Mariac C."/>
            <person name="Albertini E."/>
            <person name="Pupilli F."/>
            <person name="Ortiz J.P.A."/>
            <person name="Leblanc O."/>
        </authorList>
    </citation>
    <scope>NUCLEOTIDE SEQUENCE [LARGE SCALE GENOMIC DNA]</scope>
    <source>
        <strain evidence="1">R1</strain>
        <tissue evidence="1">Leaf</tissue>
    </source>
</reference>
<sequence length="111" mass="12845">MSDHTSLFLHGELAQKPNHSFRFENYWVKMEGLKEAMQSAWSKPLTSSQIPLKRLHIKLARAAKAIKAWPKTKIGDTKLQLAIVKEVILRLETAWESRTLTHEELDLLKKL</sequence>